<dbReference type="AlphaFoldDB" id="A0A0F9T1I9"/>
<organism evidence="1">
    <name type="scientific">marine sediment metagenome</name>
    <dbReference type="NCBI Taxonomy" id="412755"/>
    <lineage>
        <taxon>unclassified sequences</taxon>
        <taxon>metagenomes</taxon>
        <taxon>ecological metagenomes</taxon>
    </lineage>
</organism>
<name>A0A0F9T1I9_9ZZZZ</name>
<sequence>MAGVSRVGSIEKMDGKYIKSGRWKCSDSPTGAHHSHEVSKSHGYGLFVCKYCGYVQRLPTDYGTAMRMTIPNNRELKDPMLDPKSL</sequence>
<accession>A0A0F9T1I9</accession>
<proteinExistence type="predicted"/>
<evidence type="ECO:0000313" key="1">
    <source>
        <dbReference type="EMBL" id="KKN75160.1"/>
    </source>
</evidence>
<protein>
    <submittedName>
        <fullName evidence="1">Uncharacterized protein</fullName>
    </submittedName>
</protein>
<comment type="caution">
    <text evidence="1">The sequence shown here is derived from an EMBL/GenBank/DDBJ whole genome shotgun (WGS) entry which is preliminary data.</text>
</comment>
<reference evidence="1" key="1">
    <citation type="journal article" date="2015" name="Nature">
        <title>Complex archaea that bridge the gap between prokaryotes and eukaryotes.</title>
        <authorList>
            <person name="Spang A."/>
            <person name="Saw J.H."/>
            <person name="Jorgensen S.L."/>
            <person name="Zaremba-Niedzwiedzka K."/>
            <person name="Martijn J."/>
            <person name="Lind A.E."/>
            <person name="van Eijk R."/>
            <person name="Schleper C."/>
            <person name="Guy L."/>
            <person name="Ettema T.J."/>
        </authorList>
    </citation>
    <scope>NUCLEOTIDE SEQUENCE</scope>
</reference>
<gene>
    <name evidence="1" type="ORF">LCGC14_0383190</name>
</gene>
<dbReference type="EMBL" id="LAZR01000314">
    <property type="protein sequence ID" value="KKN75160.1"/>
    <property type="molecule type" value="Genomic_DNA"/>
</dbReference>